<organism evidence="1 2">
    <name type="scientific">Salipiger aestuarii</name>
    <dbReference type="NCBI Taxonomy" id="568098"/>
    <lineage>
        <taxon>Bacteria</taxon>
        <taxon>Pseudomonadati</taxon>
        <taxon>Pseudomonadota</taxon>
        <taxon>Alphaproteobacteria</taxon>
        <taxon>Rhodobacterales</taxon>
        <taxon>Roseobacteraceae</taxon>
        <taxon>Salipiger</taxon>
    </lineage>
</organism>
<dbReference type="InterPro" id="IPR036374">
    <property type="entry name" value="OxRdtase_Mopterin-bd_sf"/>
</dbReference>
<comment type="caution">
    <text evidence="1">The sequence shown here is derived from an EMBL/GenBank/DDBJ whole genome shotgun (WGS) entry which is preliminary data.</text>
</comment>
<dbReference type="EMBL" id="QLMG01000001">
    <property type="protein sequence ID" value="RAK24013.1"/>
    <property type="molecule type" value="Genomic_DNA"/>
</dbReference>
<dbReference type="AlphaFoldDB" id="A0A327YSW0"/>
<protein>
    <submittedName>
        <fullName evidence="1">Uncharacterized protein</fullName>
    </submittedName>
</protein>
<gene>
    <name evidence="1" type="ORF">ATI53_1001120</name>
</gene>
<dbReference type="SUPFAM" id="SSF56524">
    <property type="entry name" value="Oxidoreductase molybdopterin-binding domain"/>
    <property type="match status" value="1"/>
</dbReference>
<evidence type="ECO:0000313" key="2">
    <source>
        <dbReference type="Proteomes" id="UP000249165"/>
    </source>
</evidence>
<dbReference type="OrthoDB" id="9798763at2"/>
<proteinExistence type="predicted"/>
<sequence length="71" mass="8015">MAFSDYIVDIPLTGGTDAGPITAYRHNGSLMAVRDRGPLWIVYPYDSRAAYQTEQISSRRIWQLGRIVVVE</sequence>
<keyword evidence="2" id="KW-1185">Reference proteome</keyword>
<accession>A0A327YSW0</accession>
<evidence type="ECO:0000313" key="1">
    <source>
        <dbReference type="EMBL" id="RAK24013.1"/>
    </source>
</evidence>
<reference evidence="1 2" key="1">
    <citation type="submission" date="2018-06" db="EMBL/GenBank/DDBJ databases">
        <title>Genomic Encyclopedia of Archaeal and Bacterial Type Strains, Phase II (KMG-II): from individual species to whole genera.</title>
        <authorList>
            <person name="Goeker M."/>
        </authorList>
    </citation>
    <scope>NUCLEOTIDE SEQUENCE [LARGE SCALE GENOMIC DNA]</scope>
    <source>
        <strain evidence="1 2">DSM 22011</strain>
    </source>
</reference>
<name>A0A327YSW0_9RHOB</name>
<dbReference type="Proteomes" id="UP000249165">
    <property type="component" value="Unassembled WGS sequence"/>
</dbReference>